<proteinExistence type="predicted"/>
<gene>
    <name evidence="2" type="ORF">Tci_017172</name>
</gene>
<evidence type="ECO:0000313" key="2">
    <source>
        <dbReference type="EMBL" id="GEU45194.1"/>
    </source>
</evidence>
<dbReference type="EMBL" id="BKCJ010001951">
    <property type="protein sequence ID" value="GEU45194.1"/>
    <property type="molecule type" value="Genomic_DNA"/>
</dbReference>
<name>A0A6L2KBC9_TANCI</name>
<evidence type="ECO:0000256" key="1">
    <source>
        <dbReference type="SAM" id="MobiDB-lite"/>
    </source>
</evidence>
<feature type="region of interest" description="Disordered" evidence="1">
    <location>
        <begin position="25"/>
        <end position="78"/>
    </location>
</feature>
<comment type="caution">
    <text evidence="2">The sequence shown here is derived from an EMBL/GenBank/DDBJ whole genome shotgun (WGS) entry which is preliminary data.</text>
</comment>
<dbReference type="AlphaFoldDB" id="A0A6L2KBC9"/>
<sequence length="230" mass="26274">MKDRCRKLRKKVDMSKALDTSLVITKRSVTKSEKHDTSSSLENDADTDDADIKPVYDEEPMAEVPSHKTTNRNKPVKKISVAKKPERYILTGHRFLIKKTSIVHEKTKTPRSCLRWKPTVRILKTVVLKWVSIGMIFTSSTTTVDSELLHGSNIDNTNLHECIQTLNLSVGKSINVQKEQTLNLNIGTLFNLKKERFKVWIKENLISGRSRLRRITLIQDISARQSSHGI</sequence>
<organism evidence="2">
    <name type="scientific">Tanacetum cinerariifolium</name>
    <name type="common">Dalmatian daisy</name>
    <name type="synonym">Chrysanthemum cinerariifolium</name>
    <dbReference type="NCBI Taxonomy" id="118510"/>
    <lineage>
        <taxon>Eukaryota</taxon>
        <taxon>Viridiplantae</taxon>
        <taxon>Streptophyta</taxon>
        <taxon>Embryophyta</taxon>
        <taxon>Tracheophyta</taxon>
        <taxon>Spermatophyta</taxon>
        <taxon>Magnoliopsida</taxon>
        <taxon>eudicotyledons</taxon>
        <taxon>Gunneridae</taxon>
        <taxon>Pentapetalae</taxon>
        <taxon>asterids</taxon>
        <taxon>campanulids</taxon>
        <taxon>Asterales</taxon>
        <taxon>Asteraceae</taxon>
        <taxon>Asteroideae</taxon>
        <taxon>Anthemideae</taxon>
        <taxon>Anthemidinae</taxon>
        <taxon>Tanacetum</taxon>
    </lineage>
</organism>
<accession>A0A6L2KBC9</accession>
<feature type="compositionally biased region" description="Basic residues" evidence="1">
    <location>
        <begin position="69"/>
        <end position="78"/>
    </location>
</feature>
<protein>
    <submittedName>
        <fullName evidence="2">Uncharacterized protein</fullName>
    </submittedName>
</protein>
<reference evidence="2" key="1">
    <citation type="journal article" date="2019" name="Sci. Rep.">
        <title>Draft genome of Tanacetum cinerariifolium, the natural source of mosquito coil.</title>
        <authorList>
            <person name="Yamashiro T."/>
            <person name="Shiraishi A."/>
            <person name="Satake H."/>
            <person name="Nakayama K."/>
        </authorList>
    </citation>
    <scope>NUCLEOTIDE SEQUENCE</scope>
</reference>